<dbReference type="Gene3D" id="3.40.50.11820">
    <property type="match status" value="1"/>
</dbReference>
<evidence type="ECO:0000313" key="7">
    <source>
        <dbReference type="EMBL" id="XCJ15903.1"/>
    </source>
</evidence>
<dbReference type="GO" id="GO:0047355">
    <property type="term" value="F:CDP-glycerol glycerophosphotransferase activity"/>
    <property type="evidence" value="ECO:0007669"/>
    <property type="project" value="InterPro"/>
</dbReference>
<dbReference type="PANTHER" id="PTHR37316">
    <property type="entry name" value="TEICHOIC ACID GLYCEROL-PHOSPHATE PRIMASE"/>
    <property type="match status" value="1"/>
</dbReference>
<comment type="similarity">
    <text evidence="2">Belongs to the CDP-glycerol glycerophosphotransferase family.</text>
</comment>
<dbReference type="SUPFAM" id="SSF53756">
    <property type="entry name" value="UDP-Glycosyltransferase/glycogen phosphorylase"/>
    <property type="match status" value="1"/>
</dbReference>
<dbReference type="PANTHER" id="PTHR37316:SF3">
    <property type="entry name" value="TEICHOIC ACID GLYCEROL-PHOSPHATE TRANSFERASE"/>
    <property type="match status" value="1"/>
</dbReference>
<protein>
    <submittedName>
        <fullName evidence="7">CDP-glycerol glycerophosphotransferase family protein</fullName>
    </submittedName>
</protein>
<keyword evidence="5" id="KW-0777">Teichoic acid biosynthesis</keyword>
<dbReference type="Pfam" id="PF04464">
    <property type="entry name" value="Glyphos_transf"/>
    <property type="match status" value="1"/>
</dbReference>
<evidence type="ECO:0000256" key="6">
    <source>
        <dbReference type="ARBA" id="ARBA00023136"/>
    </source>
</evidence>
<dbReference type="InterPro" id="IPR007554">
    <property type="entry name" value="Glycerophosphate_synth"/>
</dbReference>
<keyword evidence="6" id="KW-0472">Membrane</keyword>
<dbReference type="GO" id="GO:0019350">
    <property type="term" value="P:teichoic acid biosynthetic process"/>
    <property type="evidence" value="ECO:0007669"/>
    <property type="project" value="UniProtKB-KW"/>
</dbReference>
<evidence type="ECO:0000256" key="5">
    <source>
        <dbReference type="ARBA" id="ARBA00022944"/>
    </source>
</evidence>
<dbReference type="AlphaFoldDB" id="A0AAU8ID29"/>
<proteinExistence type="inferred from homology"/>
<dbReference type="InterPro" id="IPR051612">
    <property type="entry name" value="Teichoic_Acid_Biosynth"/>
</dbReference>
<reference evidence="7" key="1">
    <citation type="submission" date="2024-06" db="EMBL/GenBank/DDBJ databases">
        <authorList>
            <person name="Fan A."/>
            <person name="Zhang F.Y."/>
            <person name="Zhang L."/>
        </authorList>
    </citation>
    <scope>NUCLEOTIDE SEQUENCE</scope>
    <source>
        <strain evidence="7">Y61</strain>
    </source>
</reference>
<dbReference type="GO" id="GO:0005886">
    <property type="term" value="C:plasma membrane"/>
    <property type="evidence" value="ECO:0007669"/>
    <property type="project" value="UniProtKB-SubCell"/>
</dbReference>
<evidence type="ECO:0000256" key="3">
    <source>
        <dbReference type="ARBA" id="ARBA00022475"/>
    </source>
</evidence>
<dbReference type="Gene3D" id="3.40.50.12580">
    <property type="match status" value="1"/>
</dbReference>
<dbReference type="InterPro" id="IPR043149">
    <property type="entry name" value="TagF_N"/>
</dbReference>
<keyword evidence="4" id="KW-0808">Transferase</keyword>
<dbReference type="EMBL" id="CP159510">
    <property type="protein sequence ID" value="XCJ15903.1"/>
    <property type="molecule type" value="Genomic_DNA"/>
</dbReference>
<dbReference type="RefSeq" id="WP_353947633.1">
    <property type="nucleotide sequence ID" value="NZ_CP159510.1"/>
</dbReference>
<gene>
    <name evidence="7" type="ORF">ABNN70_09245</name>
</gene>
<accession>A0AAU8ID29</accession>
<sequence>MRKHMFRAIKGIVQKLYTVGFAVLGKLPVKRRLIVFESFFGRQYSCNPRAIYEYMHVHCPDCQLIWSAARGCEQIFEKHDIPYVRRYSLRWLLFMTQAGYWVTNIRYPDWFRKPAHTIFLQTWHGTPLKRLALDIEEWHEPGVAADLYKKQFKKDSAMWDYLISPNHYSSKIFRRAFGFKGTLVESGYPRNDILYQANRPAEIEQLKKECGLPRDRKVILYAPTWRDDQFYDKGKYKFRLALDLDKMQEALGKDYIILLRLHYLVADHLDLSDYHGFVYDFSKFEDIRGLYLLSDLLITDYSSVFFDYANLHRPMIFFAYDLDQYRDHLRGFYFDYEKKAPGPIVQTTDGVLQAIHTYERTEYRPWPNFEAFYRQFCALENGSSSQQVVRRVFKKV</sequence>
<dbReference type="InterPro" id="IPR043148">
    <property type="entry name" value="TagF_C"/>
</dbReference>
<keyword evidence="3" id="KW-1003">Cell membrane</keyword>
<name>A0AAU8ID29_9BACL</name>
<organism evidence="7">
    <name type="scientific">Sporolactobacillus sp. Y61</name>
    <dbReference type="NCBI Taxonomy" id="3160863"/>
    <lineage>
        <taxon>Bacteria</taxon>
        <taxon>Bacillati</taxon>
        <taxon>Bacillota</taxon>
        <taxon>Bacilli</taxon>
        <taxon>Bacillales</taxon>
        <taxon>Sporolactobacillaceae</taxon>
        <taxon>Sporolactobacillus</taxon>
    </lineage>
</organism>
<evidence type="ECO:0000256" key="4">
    <source>
        <dbReference type="ARBA" id="ARBA00022679"/>
    </source>
</evidence>
<comment type="subcellular location">
    <subcellularLocation>
        <location evidence="1">Cell membrane</location>
        <topology evidence="1">Peripheral membrane protein</topology>
    </subcellularLocation>
</comment>
<evidence type="ECO:0000256" key="2">
    <source>
        <dbReference type="ARBA" id="ARBA00010488"/>
    </source>
</evidence>
<evidence type="ECO:0000256" key="1">
    <source>
        <dbReference type="ARBA" id="ARBA00004202"/>
    </source>
</evidence>